<dbReference type="eggNOG" id="COG1396">
    <property type="taxonomic scope" value="Bacteria"/>
</dbReference>
<sequence>MIVKNLITSEQIRAGRALIKWSADELALSAGVGVATIRRFESVAGVPLGQLRVLELVKKSLQNAGVEFIGTPDDRPGVRLK</sequence>
<dbReference type="AlphaFoldDB" id="D7DHV0"/>
<dbReference type="Gene3D" id="1.10.260.40">
    <property type="entry name" value="lambda repressor-like DNA-binding domains"/>
    <property type="match status" value="1"/>
</dbReference>
<dbReference type="GO" id="GO:0003677">
    <property type="term" value="F:DNA binding"/>
    <property type="evidence" value="ECO:0007669"/>
    <property type="project" value="InterPro"/>
</dbReference>
<dbReference type="Proteomes" id="UP000000383">
    <property type="component" value="Chromosome"/>
</dbReference>
<dbReference type="OrthoDB" id="255953at2"/>
<organism evidence="1 2">
    <name type="scientific">Methylotenera versatilis (strain 301)</name>
    <dbReference type="NCBI Taxonomy" id="666681"/>
    <lineage>
        <taxon>Bacteria</taxon>
        <taxon>Pseudomonadati</taxon>
        <taxon>Pseudomonadota</taxon>
        <taxon>Betaproteobacteria</taxon>
        <taxon>Nitrosomonadales</taxon>
        <taxon>Methylophilaceae</taxon>
        <taxon>Methylotenera</taxon>
    </lineage>
</organism>
<evidence type="ECO:0008006" key="3">
    <source>
        <dbReference type="Google" id="ProtNLM"/>
    </source>
</evidence>
<accession>D7DHV0</accession>
<gene>
    <name evidence="1" type="ordered locus">M301_1252</name>
</gene>
<keyword evidence="2" id="KW-1185">Reference proteome</keyword>
<dbReference type="HOGENOM" id="CLU_066192_28_7_4"/>
<reference evidence="1 2" key="2">
    <citation type="journal article" date="2011" name="J. Bacteriol.">
        <title>Genomes of three methylotrophs from a single niche uncover genetic and metabolic divergence of Methylophilaceae.</title>
        <authorList>
            <person name="Lapidus A."/>
            <person name="Clum A."/>
            <person name="Labutti K."/>
            <person name="Kaluzhnaya M.G."/>
            <person name="Lim S."/>
            <person name="Beck D.A."/>
            <person name="Glavina Del Rio T."/>
            <person name="Nolan M."/>
            <person name="Mavromatis K."/>
            <person name="Huntemann M."/>
            <person name="Lucas S."/>
            <person name="Lidstrom M.E."/>
            <person name="Ivanova N."/>
            <person name="Chistoserdova L."/>
        </authorList>
    </citation>
    <scope>NUCLEOTIDE SEQUENCE [LARGE SCALE GENOMIC DNA]</scope>
    <source>
        <strain evidence="1 2">301</strain>
    </source>
</reference>
<dbReference type="InterPro" id="IPR010982">
    <property type="entry name" value="Lambda_DNA-bd_dom_sf"/>
</dbReference>
<dbReference type="EMBL" id="CP002056">
    <property type="protein sequence ID" value="ADI29635.1"/>
    <property type="molecule type" value="Genomic_DNA"/>
</dbReference>
<protein>
    <recommendedName>
        <fullName evidence="3">Transcriptional regulator, XRE family</fullName>
    </recommendedName>
</protein>
<evidence type="ECO:0000313" key="2">
    <source>
        <dbReference type="Proteomes" id="UP000000383"/>
    </source>
</evidence>
<evidence type="ECO:0000313" key="1">
    <source>
        <dbReference type="EMBL" id="ADI29635.1"/>
    </source>
</evidence>
<reference evidence="2" key="1">
    <citation type="submission" date="2010-05" db="EMBL/GenBank/DDBJ databases">
        <title>Complete sequence of Methylotenera sp. 301.</title>
        <authorList>
            <person name="Lucas S."/>
            <person name="Copeland A."/>
            <person name="Lapidus A."/>
            <person name="Cheng J.-F."/>
            <person name="Bruce D."/>
            <person name="Goodwin L."/>
            <person name="Pitluck S."/>
            <person name="Clum A."/>
            <person name="Land M."/>
            <person name="Hauser L."/>
            <person name="Kyrpides N."/>
            <person name="Ivanova N."/>
            <person name="Chistoservova L."/>
            <person name="Kalyuzhnaya M."/>
            <person name="Woyke T."/>
        </authorList>
    </citation>
    <scope>NUCLEOTIDE SEQUENCE [LARGE SCALE GENOMIC DNA]</scope>
    <source>
        <strain evidence="2">301</strain>
    </source>
</reference>
<proteinExistence type="predicted"/>
<name>D7DHV0_METV0</name>
<dbReference type="STRING" id="666681.M301_1252"/>
<dbReference type="KEGG" id="meh:M301_1252"/>